<evidence type="ECO:0000313" key="2">
    <source>
        <dbReference type="EMBL" id="KAG5441221.1"/>
    </source>
</evidence>
<feature type="region of interest" description="Disordered" evidence="1">
    <location>
        <begin position="1"/>
        <end position="28"/>
    </location>
</feature>
<gene>
    <name evidence="2" type="ORF">CSKR_202114</name>
</gene>
<keyword evidence="3" id="KW-1185">Reference proteome</keyword>
<evidence type="ECO:0000256" key="1">
    <source>
        <dbReference type="SAM" id="MobiDB-lite"/>
    </source>
</evidence>
<protein>
    <submittedName>
        <fullName evidence="2">Uncharacterized protein</fullName>
    </submittedName>
</protein>
<proteinExistence type="predicted"/>
<comment type="caution">
    <text evidence="2">The sequence shown here is derived from an EMBL/GenBank/DDBJ whole genome shotgun (WGS) entry which is preliminary data.</text>
</comment>
<name>A0A8T1LXM3_CLOSI</name>
<dbReference type="AlphaFoldDB" id="A0A8T1LXM3"/>
<reference evidence="2 3" key="2">
    <citation type="journal article" date="2021" name="Genomics">
        <title>High-quality reference genome for Clonorchis sinensis.</title>
        <authorList>
            <person name="Young N.D."/>
            <person name="Stroehlein A.J."/>
            <person name="Kinkar L."/>
            <person name="Wang T."/>
            <person name="Sohn W.M."/>
            <person name="Chang B.C.H."/>
            <person name="Kaur P."/>
            <person name="Weisz D."/>
            <person name="Dudchenko O."/>
            <person name="Aiden E.L."/>
            <person name="Korhonen P.K."/>
            <person name="Gasser R.B."/>
        </authorList>
    </citation>
    <scope>NUCLEOTIDE SEQUENCE [LARGE SCALE GENOMIC DNA]</scope>
    <source>
        <strain evidence="2">Cs-k2</strain>
    </source>
</reference>
<sequence length="171" mass="18973">MPDTTWRVQSTELPVPPGAKAEGEQRGNACPAARKYRDSFAKGGAIKRAEVLWWSSARGQVVVCPQVIVNKRADKKVTAKFLGKKGVKIQQGVSRKVVWSKLSSLTLQQIETEEDVLLLNLFSHTPNIHYTHLIVADLNAPGTSRYSTPVPSPSPWDKASFFEVNQRVDFS</sequence>
<dbReference type="EMBL" id="NIRI02000077">
    <property type="protein sequence ID" value="KAG5441221.1"/>
    <property type="molecule type" value="Genomic_DNA"/>
</dbReference>
<organism evidence="2 3">
    <name type="scientific">Clonorchis sinensis</name>
    <name type="common">Chinese liver fluke</name>
    <dbReference type="NCBI Taxonomy" id="79923"/>
    <lineage>
        <taxon>Eukaryota</taxon>
        <taxon>Metazoa</taxon>
        <taxon>Spiralia</taxon>
        <taxon>Lophotrochozoa</taxon>
        <taxon>Platyhelminthes</taxon>
        <taxon>Trematoda</taxon>
        <taxon>Digenea</taxon>
        <taxon>Opisthorchiida</taxon>
        <taxon>Opisthorchiata</taxon>
        <taxon>Opisthorchiidae</taxon>
        <taxon>Clonorchis</taxon>
    </lineage>
</organism>
<accession>A0A8T1LXM3</accession>
<feature type="compositionally biased region" description="Polar residues" evidence="1">
    <location>
        <begin position="1"/>
        <end position="12"/>
    </location>
</feature>
<dbReference type="Proteomes" id="UP000286415">
    <property type="component" value="Unassembled WGS sequence"/>
</dbReference>
<reference evidence="2 3" key="1">
    <citation type="journal article" date="2018" name="Biotechnol. Adv.">
        <title>Improved genomic resources and new bioinformatic workflow for the carcinogenic parasite Clonorchis sinensis: Biotechnological implications.</title>
        <authorList>
            <person name="Wang D."/>
            <person name="Korhonen P.K."/>
            <person name="Gasser R.B."/>
            <person name="Young N.D."/>
        </authorList>
    </citation>
    <scope>NUCLEOTIDE SEQUENCE [LARGE SCALE GENOMIC DNA]</scope>
    <source>
        <strain evidence="2">Cs-k2</strain>
    </source>
</reference>
<evidence type="ECO:0000313" key="3">
    <source>
        <dbReference type="Proteomes" id="UP000286415"/>
    </source>
</evidence>